<keyword evidence="3" id="KW-1185">Reference proteome</keyword>
<name>A0A7D4B955_9SPHN</name>
<dbReference type="CDD" id="cd02440">
    <property type="entry name" value="AdoMet_MTases"/>
    <property type="match status" value="1"/>
</dbReference>
<keyword evidence="2" id="KW-0808">Transferase</keyword>
<dbReference type="Pfam" id="PF13649">
    <property type="entry name" value="Methyltransf_25"/>
    <property type="match status" value="1"/>
</dbReference>
<dbReference type="PANTHER" id="PTHR43591">
    <property type="entry name" value="METHYLTRANSFERASE"/>
    <property type="match status" value="1"/>
</dbReference>
<dbReference type="AlphaFoldDB" id="A0A7D4B955"/>
<keyword evidence="2" id="KW-0489">Methyltransferase</keyword>
<gene>
    <name evidence="2" type="ORF">HQR01_05020</name>
</gene>
<proteinExistence type="predicted"/>
<feature type="domain" description="Methyltransferase" evidence="1">
    <location>
        <begin position="44"/>
        <end position="136"/>
    </location>
</feature>
<reference evidence="2 3" key="1">
    <citation type="submission" date="2020-05" db="EMBL/GenBank/DDBJ databases">
        <title>Erythrobacter mangrovi sp. nov., isolated from rhizosphere soil of mangrove plant (Kandelia candel).</title>
        <authorList>
            <person name="Ye Y.H."/>
        </authorList>
    </citation>
    <scope>NUCLEOTIDE SEQUENCE [LARGE SCALE GENOMIC DNA]</scope>
    <source>
        <strain evidence="2 3">EB310</strain>
    </source>
</reference>
<dbReference type="SUPFAM" id="SSF53335">
    <property type="entry name" value="S-adenosyl-L-methionine-dependent methyltransferases"/>
    <property type="match status" value="1"/>
</dbReference>
<organism evidence="2 3">
    <name type="scientific">Erythrobacter mangrovi</name>
    <dbReference type="NCBI Taxonomy" id="2739433"/>
    <lineage>
        <taxon>Bacteria</taxon>
        <taxon>Pseudomonadati</taxon>
        <taxon>Pseudomonadota</taxon>
        <taxon>Alphaproteobacteria</taxon>
        <taxon>Sphingomonadales</taxon>
        <taxon>Erythrobacteraceae</taxon>
        <taxon>Erythrobacter/Porphyrobacter group</taxon>
        <taxon>Erythrobacter</taxon>
    </lineage>
</organism>
<sequence>MSGSDATFAGSIPENYEDFLVPVLFTPFADDLVVFARDLEFSDVLEIAAGTGALTARFAPTFPDAVITATDLNKAMVDLAQERHRFGNVTWREADAQALPFADASLDLVLHQFGAMFFPDRVAAYSEMRRVLRPGGAMLFNVWAPLSANPGSEAIHRVLTAHLDDPSPGFIARTPFGYADPEQVMLDVSLAGFTDVVVEPVHAVSPEGSALSLLRGMTEGSPLALELAQHEPEAVARAVAEAGAELDRLEKGTGLEMMAWRIIASA</sequence>
<dbReference type="PANTHER" id="PTHR43591:SF24">
    <property type="entry name" value="2-METHOXY-6-POLYPRENYL-1,4-BENZOQUINOL METHYLASE, MITOCHONDRIAL"/>
    <property type="match status" value="1"/>
</dbReference>
<dbReference type="KEGG" id="emv:HQR01_05020"/>
<evidence type="ECO:0000313" key="3">
    <source>
        <dbReference type="Proteomes" id="UP000504693"/>
    </source>
</evidence>
<protein>
    <submittedName>
        <fullName evidence="2">Class I SAM-dependent methyltransferase</fullName>
    </submittedName>
</protein>
<dbReference type="InterPro" id="IPR041698">
    <property type="entry name" value="Methyltransf_25"/>
</dbReference>
<evidence type="ECO:0000259" key="1">
    <source>
        <dbReference type="Pfam" id="PF13649"/>
    </source>
</evidence>
<dbReference type="RefSeq" id="WP_173213107.1">
    <property type="nucleotide sequence ID" value="NZ_CP053921.1"/>
</dbReference>
<dbReference type="GO" id="GO:0032259">
    <property type="term" value="P:methylation"/>
    <property type="evidence" value="ECO:0007669"/>
    <property type="project" value="UniProtKB-KW"/>
</dbReference>
<dbReference type="GO" id="GO:0008168">
    <property type="term" value="F:methyltransferase activity"/>
    <property type="evidence" value="ECO:0007669"/>
    <property type="project" value="UniProtKB-KW"/>
</dbReference>
<accession>A0A7D4B955</accession>
<dbReference type="InterPro" id="IPR029063">
    <property type="entry name" value="SAM-dependent_MTases_sf"/>
</dbReference>
<dbReference type="EMBL" id="CP053921">
    <property type="protein sequence ID" value="QKG70781.1"/>
    <property type="molecule type" value="Genomic_DNA"/>
</dbReference>
<dbReference type="Gene3D" id="3.40.50.150">
    <property type="entry name" value="Vaccinia Virus protein VP39"/>
    <property type="match status" value="1"/>
</dbReference>
<dbReference type="Proteomes" id="UP000504693">
    <property type="component" value="Chromosome"/>
</dbReference>
<evidence type="ECO:0000313" key="2">
    <source>
        <dbReference type="EMBL" id="QKG70781.1"/>
    </source>
</evidence>